<evidence type="ECO:0000313" key="3">
    <source>
        <dbReference type="Proteomes" id="UP000218505"/>
    </source>
</evidence>
<dbReference type="Pfam" id="PF12680">
    <property type="entry name" value="SnoaL_2"/>
    <property type="match status" value="1"/>
</dbReference>
<dbReference type="CDD" id="cd00531">
    <property type="entry name" value="NTF2_like"/>
    <property type="match status" value="1"/>
</dbReference>
<proteinExistence type="predicted"/>
<organism evidence="2 3">
    <name type="scientific">Actinosynnema pretiosum</name>
    <dbReference type="NCBI Taxonomy" id="42197"/>
    <lineage>
        <taxon>Bacteria</taxon>
        <taxon>Bacillati</taxon>
        <taxon>Actinomycetota</taxon>
        <taxon>Actinomycetes</taxon>
        <taxon>Pseudonocardiales</taxon>
        <taxon>Pseudonocardiaceae</taxon>
        <taxon>Actinosynnema</taxon>
    </lineage>
</organism>
<dbReference type="Gene3D" id="3.10.450.50">
    <property type="match status" value="1"/>
</dbReference>
<dbReference type="Proteomes" id="UP000218505">
    <property type="component" value="Chromosome"/>
</dbReference>
<gene>
    <name evidence="2" type="ORF">CNX65_23435</name>
</gene>
<dbReference type="AlphaFoldDB" id="A0A290ZA58"/>
<name>A0A290ZA58_9PSEU</name>
<evidence type="ECO:0000313" key="2">
    <source>
        <dbReference type="EMBL" id="ATE55865.1"/>
    </source>
</evidence>
<keyword evidence="3" id="KW-1185">Reference proteome</keyword>
<evidence type="ECO:0000259" key="1">
    <source>
        <dbReference type="Pfam" id="PF12680"/>
    </source>
</evidence>
<feature type="domain" description="SnoaL-like" evidence="1">
    <location>
        <begin position="18"/>
        <end position="120"/>
    </location>
</feature>
<sequence length="133" mass="14952">MTASTTIRPTEDVDKHLEHYVEAFNSNDPDVLDLFYTEEAVAVWEPLAPLSGEARREYAREFLSRTPTMTAVERERYVTGDTVLFIIDWQIDMTGVDGEPEHLEGVGVDVVRKGSDGKWRYAVDDAFGGNEPA</sequence>
<dbReference type="KEGG" id="apre:CNX65_23435"/>
<reference evidence="2" key="1">
    <citation type="submission" date="2017-09" db="EMBL/GenBank/DDBJ databases">
        <title>Complete Genome Sequence of ansamitocin-producing Bacterium Actinosynnema pretiosum X47.</title>
        <authorList>
            <person name="Cao G."/>
            <person name="Zong G."/>
            <person name="Zhong C."/>
            <person name="Fu J."/>
        </authorList>
    </citation>
    <scope>NUCLEOTIDE SEQUENCE [LARGE SCALE GENOMIC DNA]</scope>
    <source>
        <strain evidence="2">X47</strain>
    </source>
</reference>
<dbReference type="SUPFAM" id="SSF54427">
    <property type="entry name" value="NTF2-like"/>
    <property type="match status" value="1"/>
</dbReference>
<dbReference type="RefSeq" id="WP_096495694.1">
    <property type="nucleotide sequence ID" value="NZ_CP023445.1"/>
</dbReference>
<dbReference type="InterPro" id="IPR037401">
    <property type="entry name" value="SnoaL-like"/>
</dbReference>
<dbReference type="InterPro" id="IPR032710">
    <property type="entry name" value="NTF2-like_dom_sf"/>
</dbReference>
<dbReference type="EMBL" id="CP023445">
    <property type="protein sequence ID" value="ATE55865.1"/>
    <property type="molecule type" value="Genomic_DNA"/>
</dbReference>
<protein>
    <submittedName>
        <fullName evidence="2">DUF4440 domain-containing protein</fullName>
    </submittedName>
</protein>
<accession>A0A290ZA58</accession>